<keyword evidence="3 8" id="KW-0812">Transmembrane</keyword>
<feature type="transmembrane region" description="Helical" evidence="8">
    <location>
        <begin position="490"/>
        <end position="512"/>
    </location>
</feature>
<dbReference type="OrthoDB" id="9804143at2"/>
<keyword evidence="6 8" id="KW-1133">Transmembrane helix</keyword>
<evidence type="ECO:0000256" key="5">
    <source>
        <dbReference type="ARBA" id="ARBA00022984"/>
    </source>
</evidence>
<dbReference type="Pfam" id="PF03023">
    <property type="entry name" value="MurJ"/>
    <property type="match status" value="1"/>
</dbReference>
<feature type="transmembrane region" description="Helical" evidence="8">
    <location>
        <begin position="460"/>
        <end position="484"/>
    </location>
</feature>
<dbReference type="PRINTS" id="PR01806">
    <property type="entry name" value="VIRFACTRMVIN"/>
</dbReference>
<dbReference type="GO" id="GO:0015648">
    <property type="term" value="F:lipid-linked peptidoglycan transporter activity"/>
    <property type="evidence" value="ECO:0007669"/>
    <property type="project" value="UniProtKB-UniRule"/>
</dbReference>
<dbReference type="CDD" id="cd13123">
    <property type="entry name" value="MATE_MurJ_like"/>
    <property type="match status" value="1"/>
</dbReference>
<feature type="transmembrane region" description="Helical" evidence="8">
    <location>
        <begin position="172"/>
        <end position="192"/>
    </location>
</feature>
<dbReference type="PANTHER" id="PTHR47019">
    <property type="entry name" value="LIPID II FLIPPASE MURJ"/>
    <property type="match status" value="1"/>
</dbReference>
<evidence type="ECO:0000256" key="4">
    <source>
        <dbReference type="ARBA" id="ARBA00022960"/>
    </source>
</evidence>
<dbReference type="NCBIfam" id="TIGR01695">
    <property type="entry name" value="murJ_mviN"/>
    <property type="match status" value="1"/>
</dbReference>
<feature type="transmembrane region" description="Helical" evidence="8">
    <location>
        <begin position="62"/>
        <end position="83"/>
    </location>
</feature>
<keyword evidence="4 8" id="KW-0133">Cell shape</keyword>
<keyword evidence="8 9" id="KW-0813">Transport</keyword>
<gene>
    <name evidence="8" type="primary">murJ</name>
    <name evidence="10" type="ORF">CFX1CAM_0552</name>
</gene>
<evidence type="ECO:0000313" key="11">
    <source>
        <dbReference type="Proteomes" id="UP000195514"/>
    </source>
</evidence>
<evidence type="ECO:0000256" key="7">
    <source>
        <dbReference type="ARBA" id="ARBA00023136"/>
    </source>
</evidence>
<keyword evidence="11" id="KW-1185">Reference proteome</keyword>
<reference evidence="11" key="1">
    <citation type="submission" date="2017-05" db="EMBL/GenBank/DDBJ databases">
        <authorList>
            <person name="Kirkegaard R."/>
            <person name="Mcilroy J S."/>
        </authorList>
    </citation>
    <scope>NUCLEOTIDE SEQUENCE [LARGE SCALE GENOMIC DNA]</scope>
</reference>
<comment type="similarity">
    <text evidence="8 9">Belongs to the MurJ/MviN family.</text>
</comment>
<keyword evidence="5 8" id="KW-0573">Peptidoglycan synthesis</keyword>
<feature type="transmembrane region" description="Helical" evidence="8">
    <location>
        <begin position="322"/>
        <end position="343"/>
    </location>
</feature>
<feature type="transmembrane region" description="Helical" evidence="8">
    <location>
        <begin position="275"/>
        <end position="301"/>
    </location>
</feature>
<feature type="transmembrane region" description="Helical" evidence="8">
    <location>
        <begin position="395"/>
        <end position="418"/>
    </location>
</feature>
<evidence type="ECO:0000256" key="9">
    <source>
        <dbReference type="PIRNR" id="PIRNR002869"/>
    </source>
</evidence>
<evidence type="ECO:0000256" key="8">
    <source>
        <dbReference type="HAMAP-Rule" id="MF_02078"/>
    </source>
</evidence>
<proteinExistence type="inferred from homology"/>
<dbReference type="GO" id="GO:0008360">
    <property type="term" value="P:regulation of cell shape"/>
    <property type="evidence" value="ECO:0007669"/>
    <property type="project" value="UniProtKB-UniRule"/>
</dbReference>
<keyword evidence="2 8" id="KW-1003">Cell membrane</keyword>
<protein>
    <recommendedName>
        <fullName evidence="8">Probable lipid II flippase MurJ</fullName>
    </recommendedName>
</protein>
<dbReference type="RefSeq" id="WP_087861545.1">
    <property type="nucleotide sequence ID" value="NZ_LT859958.1"/>
</dbReference>
<comment type="subcellular location">
    <subcellularLocation>
        <location evidence="1 8">Cell membrane</location>
        <topology evidence="1 8">Multi-pass membrane protein</topology>
    </subcellularLocation>
</comment>
<dbReference type="KEGG" id="abat:CFX1CAM_0552"/>
<feature type="transmembrane region" description="Helical" evidence="8">
    <location>
        <begin position="250"/>
        <end position="269"/>
    </location>
</feature>
<dbReference type="UniPathway" id="UPA00219"/>
<feature type="transmembrane region" description="Helical" evidence="8">
    <location>
        <begin position="144"/>
        <end position="165"/>
    </location>
</feature>
<dbReference type="GO" id="GO:0005886">
    <property type="term" value="C:plasma membrane"/>
    <property type="evidence" value="ECO:0007669"/>
    <property type="project" value="UniProtKB-SubCell"/>
</dbReference>
<dbReference type="AlphaFoldDB" id="A0A1Y6K428"/>
<dbReference type="EMBL" id="LT859958">
    <property type="protein sequence ID" value="SMX53618.1"/>
    <property type="molecule type" value="Genomic_DNA"/>
</dbReference>
<dbReference type="InterPro" id="IPR051050">
    <property type="entry name" value="Lipid_II_flippase_MurJ/MviN"/>
</dbReference>
<dbReference type="InterPro" id="IPR004268">
    <property type="entry name" value="MurJ"/>
</dbReference>
<feature type="transmembrane region" description="Helical" evidence="8">
    <location>
        <begin position="95"/>
        <end position="118"/>
    </location>
</feature>
<evidence type="ECO:0000256" key="1">
    <source>
        <dbReference type="ARBA" id="ARBA00004651"/>
    </source>
</evidence>
<dbReference type="PANTHER" id="PTHR47019:SF1">
    <property type="entry name" value="LIPID II FLIPPASE MURJ"/>
    <property type="match status" value="1"/>
</dbReference>
<dbReference type="GO" id="GO:0034204">
    <property type="term" value="P:lipid translocation"/>
    <property type="evidence" value="ECO:0007669"/>
    <property type="project" value="TreeGrafter"/>
</dbReference>
<name>A0A1Y6K428_9CHLR</name>
<evidence type="ECO:0000256" key="3">
    <source>
        <dbReference type="ARBA" id="ARBA00022692"/>
    </source>
</evidence>
<dbReference type="GO" id="GO:0009252">
    <property type="term" value="P:peptidoglycan biosynthetic process"/>
    <property type="evidence" value="ECO:0007669"/>
    <property type="project" value="UniProtKB-UniRule"/>
</dbReference>
<keyword evidence="7 8" id="KW-0472">Membrane</keyword>
<sequence>MNAPTRTSSSANQQIARATGTVMAAFVICNLVGLVRGMVITRAFGTSLEFDSFNAANRIVELLFNLVAGGALGSAFIPMFTGFLAKEDREGAWRLASGVINLVFLILVIISVLAWIFAPQMMSDGLFLLVPESDPVQEALTVQLFRIMLPSVILFGISGLVMSILNAHQNFLIPSLAPALYSLGMIAGTLFLPEAWGIQRLAIGVVLGALLHLLIKIPALWRLPGRAFHAYLGLKNRAVLEVFRLMGPRLLGVAIVQMNFIVNTIIALGQPEGSVSAVVLAFSLMLMPQMAVAQSAAIASLPTFSAQVALGSIDEMRRSLASTLRAIILLSLPASVGLILLRYPLVQLLYQRGEFSARSTEMVAWALLWYAVGLVGHALVEILSRAFYALHDTRTPVTVGVIAMGLNIGLSLGFSAWFAQIGWMPHGGLALANSVATGLESIALVVLIRRKLDGLEGGYVWRGVGVSAAGTALMAAAVLGWRAMVGGGSLVVELFGALGMGVMVYVGLMWVTKVPELRGMARAVMQRIKKSK</sequence>
<comment type="function">
    <text evidence="8 9">Involved in peptidoglycan biosynthesis. Transports lipid-linked peptidoglycan precursors from the inner to the outer leaflet of the cytoplasmic membrane.</text>
</comment>
<keyword evidence="8 9" id="KW-0961">Cell wall biogenesis/degradation</keyword>
<dbReference type="Proteomes" id="UP000195514">
    <property type="component" value="Chromosome I"/>
</dbReference>
<dbReference type="PIRSF" id="PIRSF002869">
    <property type="entry name" value="MviN"/>
    <property type="match status" value="1"/>
</dbReference>
<dbReference type="GO" id="GO:0071555">
    <property type="term" value="P:cell wall organization"/>
    <property type="evidence" value="ECO:0007669"/>
    <property type="project" value="UniProtKB-UniRule"/>
</dbReference>
<accession>A0A1Y6K428</accession>
<feature type="transmembrane region" description="Helical" evidence="8">
    <location>
        <begin position="430"/>
        <end position="448"/>
    </location>
</feature>
<feature type="transmembrane region" description="Helical" evidence="8">
    <location>
        <begin position="21"/>
        <end position="42"/>
    </location>
</feature>
<feature type="transmembrane region" description="Helical" evidence="8">
    <location>
        <begin position="198"/>
        <end position="215"/>
    </location>
</feature>
<feature type="transmembrane region" description="Helical" evidence="8">
    <location>
        <begin position="363"/>
        <end position="383"/>
    </location>
</feature>
<evidence type="ECO:0000313" key="10">
    <source>
        <dbReference type="EMBL" id="SMX53618.1"/>
    </source>
</evidence>
<evidence type="ECO:0000256" key="2">
    <source>
        <dbReference type="ARBA" id="ARBA00022475"/>
    </source>
</evidence>
<organism evidence="10 11">
    <name type="scientific">Candidatus Brevifilum fermentans</name>
    <dbReference type="NCBI Taxonomy" id="1986204"/>
    <lineage>
        <taxon>Bacteria</taxon>
        <taxon>Bacillati</taxon>
        <taxon>Chloroflexota</taxon>
        <taxon>Anaerolineae</taxon>
        <taxon>Anaerolineales</taxon>
        <taxon>Anaerolineaceae</taxon>
        <taxon>Candidatus Brevifilum</taxon>
    </lineage>
</organism>
<dbReference type="HAMAP" id="MF_02078">
    <property type="entry name" value="MurJ_MviN"/>
    <property type="match status" value="1"/>
</dbReference>
<evidence type="ECO:0000256" key="6">
    <source>
        <dbReference type="ARBA" id="ARBA00022989"/>
    </source>
</evidence>
<comment type="pathway">
    <text evidence="8">Cell wall biogenesis; peptidoglycan biosynthesis.</text>
</comment>